<dbReference type="AlphaFoldDB" id="A0A5J6GC24"/>
<dbReference type="Proteomes" id="UP000325529">
    <property type="component" value="Chromosome"/>
</dbReference>
<sequence>MTTKVQELSPECEMGLCSLCPGDNVPVYAPGKRPPCEPPIFVYRCDHGCRHGGRTVIPTMPGRPWSEH</sequence>
<name>A0A5J6GC24_STRKN</name>
<proteinExistence type="predicted"/>
<dbReference type="EMBL" id="CP023699">
    <property type="protein sequence ID" value="QEU91371.1"/>
    <property type="molecule type" value="Genomic_DNA"/>
</dbReference>
<dbReference type="KEGG" id="ska:CP970_11165"/>
<evidence type="ECO:0000313" key="2">
    <source>
        <dbReference type="Proteomes" id="UP000325529"/>
    </source>
</evidence>
<gene>
    <name evidence="1" type="ORF">CP970_11165</name>
</gene>
<reference evidence="1 2" key="1">
    <citation type="submission" date="2017-09" db="EMBL/GenBank/DDBJ databases">
        <authorList>
            <person name="Lee N."/>
            <person name="Cho B.-K."/>
        </authorList>
    </citation>
    <scope>NUCLEOTIDE SEQUENCE [LARGE SCALE GENOMIC DNA]</scope>
    <source>
        <strain evidence="1 2">ATCC 12853</strain>
    </source>
</reference>
<keyword evidence="2" id="KW-1185">Reference proteome</keyword>
<evidence type="ECO:0000313" key="1">
    <source>
        <dbReference type="EMBL" id="QEU91371.1"/>
    </source>
</evidence>
<organism evidence="1 2">
    <name type="scientific">Streptomyces kanamyceticus</name>
    <dbReference type="NCBI Taxonomy" id="1967"/>
    <lineage>
        <taxon>Bacteria</taxon>
        <taxon>Bacillati</taxon>
        <taxon>Actinomycetota</taxon>
        <taxon>Actinomycetes</taxon>
        <taxon>Kitasatosporales</taxon>
        <taxon>Streptomycetaceae</taxon>
        <taxon>Streptomyces</taxon>
    </lineage>
</organism>
<accession>A0A5J6GC24</accession>
<protein>
    <submittedName>
        <fullName evidence="1">Uncharacterized protein</fullName>
    </submittedName>
</protein>